<keyword evidence="1" id="KW-0677">Repeat</keyword>
<dbReference type="InterPro" id="IPR056693">
    <property type="entry name" value="DUF7791"/>
</dbReference>
<dbReference type="PANTHER" id="PTHR10039:SF5">
    <property type="entry name" value="NACHT DOMAIN-CONTAINING PROTEIN"/>
    <property type="match status" value="1"/>
</dbReference>
<feature type="domain" description="DUF7791" evidence="3">
    <location>
        <begin position="583"/>
        <end position="718"/>
    </location>
</feature>
<name>A0AAE0LYV8_9PEZI</name>
<evidence type="ECO:0000259" key="3">
    <source>
        <dbReference type="Pfam" id="PF25053"/>
    </source>
</evidence>
<evidence type="ECO:0008006" key="6">
    <source>
        <dbReference type="Google" id="ProtNLM"/>
    </source>
</evidence>
<reference evidence="4" key="1">
    <citation type="journal article" date="2023" name="Mol. Phylogenet. Evol.">
        <title>Genome-scale phylogeny and comparative genomics of the fungal order Sordariales.</title>
        <authorList>
            <person name="Hensen N."/>
            <person name="Bonometti L."/>
            <person name="Westerberg I."/>
            <person name="Brannstrom I.O."/>
            <person name="Guillou S."/>
            <person name="Cros-Aarteil S."/>
            <person name="Calhoun S."/>
            <person name="Haridas S."/>
            <person name="Kuo A."/>
            <person name="Mondo S."/>
            <person name="Pangilinan J."/>
            <person name="Riley R."/>
            <person name="LaButti K."/>
            <person name="Andreopoulos B."/>
            <person name="Lipzen A."/>
            <person name="Chen C."/>
            <person name="Yan M."/>
            <person name="Daum C."/>
            <person name="Ng V."/>
            <person name="Clum A."/>
            <person name="Steindorff A."/>
            <person name="Ohm R.A."/>
            <person name="Martin F."/>
            <person name="Silar P."/>
            <person name="Natvig D.O."/>
            <person name="Lalanne C."/>
            <person name="Gautier V."/>
            <person name="Ament-Velasquez S.L."/>
            <person name="Kruys A."/>
            <person name="Hutchinson M.I."/>
            <person name="Powell A.J."/>
            <person name="Barry K."/>
            <person name="Miller A.N."/>
            <person name="Grigoriev I.V."/>
            <person name="Debuchy R."/>
            <person name="Gladieux P."/>
            <person name="Hiltunen Thoren M."/>
            <person name="Johannesson H."/>
        </authorList>
    </citation>
    <scope>NUCLEOTIDE SEQUENCE</scope>
    <source>
        <strain evidence="4">CBS 118394</strain>
    </source>
</reference>
<dbReference type="Pfam" id="PF25053">
    <property type="entry name" value="DUF7791"/>
    <property type="match status" value="1"/>
</dbReference>
<dbReference type="AlphaFoldDB" id="A0AAE0LYV8"/>
<evidence type="ECO:0000259" key="2">
    <source>
        <dbReference type="Pfam" id="PF24883"/>
    </source>
</evidence>
<dbReference type="InterPro" id="IPR027417">
    <property type="entry name" value="P-loop_NTPase"/>
</dbReference>
<keyword evidence="5" id="KW-1185">Reference proteome</keyword>
<protein>
    <recommendedName>
        <fullName evidence="6">NACHT domain-containing protein</fullName>
    </recommendedName>
</protein>
<reference evidence="4" key="2">
    <citation type="submission" date="2023-06" db="EMBL/GenBank/DDBJ databases">
        <authorList>
            <consortium name="Lawrence Berkeley National Laboratory"/>
            <person name="Haridas S."/>
            <person name="Hensen N."/>
            <person name="Bonometti L."/>
            <person name="Westerberg I."/>
            <person name="Brannstrom I.O."/>
            <person name="Guillou S."/>
            <person name="Cros-Aarteil S."/>
            <person name="Calhoun S."/>
            <person name="Kuo A."/>
            <person name="Mondo S."/>
            <person name="Pangilinan J."/>
            <person name="Riley R."/>
            <person name="Labutti K."/>
            <person name="Andreopoulos B."/>
            <person name="Lipzen A."/>
            <person name="Chen C."/>
            <person name="Yanf M."/>
            <person name="Daum C."/>
            <person name="Ng V."/>
            <person name="Clum A."/>
            <person name="Steindorff A."/>
            <person name="Ohm R."/>
            <person name="Martin F."/>
            <person name="Silar P."/>
            <person name="Natvig D."/>
            <person name="Lalanne C."/>
            <person name="Gautier V."/>
            <person name="Ament-Velasquez S.L."/>
            <person name="Kruys A."/>
            <person name="Hutchinson M.I."/>
            <person name="Powell A.J."/>
            <person name="Barry K."/>
            <person name="Miller A.N."/>
            <person name="Grigoriev I.V."/>
            <person name="Debuchy R."/>
            <person name="Gladieux P."/>
            <person name="Thoren M.H."/>
            <person name="Johannesson H."/>
        </authorList>
    </citation>
    <scope>NUCLEOTIDE SEQUENCE</scope>
    <source>
        <strain evidence="4">CBS 118394</strain>
    </source>
</reference>
<dbReference type="Gene3D" id="3.40.50.300">
    <property type="entry name" value="P-loop containing nucleotide triphosphate hydrolases"/>
    <property type="match status" value="1"/>
</dbReference>
<sequence>MDPMSALAVAAAAIQFVDFGGSLLGKSWSRYKRATSAETTSDISKQLSSLKVTLHDASDRLLSQRPTIPERQLLDACALCDKIESEFQAAFGNASNRSYSPSLVRRFWEQPKIDQMDVRLQALKGLVMEAFILCIWEDTRESRKRDQQFTTQITNVLDTLKRIEEKTIEQSQSYKEFPDRPARSLAEVSNHISLADMADYVRSTLAFGDQKAMREMRSDLQKATIANMDWKPDPSMSSEPWPHETFMDRNISSVARIVCESFHFEAFEAREAAIADSIMQTYSWIYDRHPIRPDGEPVWSSFPDWLEGPSDPTYWITGKPGSGKSTILKHILKNPALRDHLGKWARDDRPLVIASYYAWNAGTTLQKSIQGLKRTLLSQVLAQYPGLLPMLVPRRWAYFMAIQGVLEMGNASDWEVDESFGILLSLAGKNIYLAIFIDGLDEFDVHPKEVVSLIEVISSASSGDGVKICVASRPWVEFDDAYRDVPKLQMDLFTHADMKTYVLYNFSGCRALSDLRKLYPIETAQLEQDIAQKANGVFIWLKVVVDALMESATEGAGISELQGILESLPSNISQLYDAIWARIPEHNRRRGAVLLRLVQITADYCQLNWSLAWLADEYAFRQYDDIATEHTMISGVSMETDVAFVNDFCAILKRKLASRTRGLLEIGRPGNTIGTNEGVVNFTHRTAQDWARGNEVLDGLIQQCGDSFDPYLFLVEMFTIWLTPERLQLMSKTHLWEKAIEPTLWYGSRITTSGPSQNIDKLVRALDVFGARVDVALAQRNGRSVWTGSIPLTIRENDFVGLAARFAILPYLQAKAAEDERILFRLRGTSRTPGILESAVLGYRELREDETFTPGSISTRTTRKNQDIHCIHAAPLRLETVRFLIDQGVEQYSMSIPGKWETVSLREEARKIMAVQNVPTGFQAKMFQLLGDGLRVSLRMAAMRLKLTKLELKAMKSRR</sequence>
<evidence type="ECO:0000313" key="5">
    <source>
        <dbReference type="Proteomes" id="UP001283341"/>
    </source>
</evidence>
<evidence type="ECO:0000256" key="1">
    <source>
        <dbReference type="ARBA" id="ARBA00022737"/>
    </source>
</evidence>
<dbReference type="PANTHER" id="PTHR10039">
    <property type="entry name" value="AMELOGENIN"/>
    <property type="match status" value="1"/>
</dbReference>
<feature type="domain" description="Nephrocystin 3-like N-terminal" evidence="2">
    <location>
        <begin position="301"/>
        <end position="473"/>
    </location>
</feature>
<dbReference type="EMBL" id="JAUEDM010000008">
    <property type="protein sequence ID" value="KAK3312753.1"/>
    <property type="molecule type" value="Genomic_DNA"/>
</dbReference>
<evidence type="ECO:0000313" key="4">
    <source>
        <dbReference type="EMBL" id="KAK3312753.1"/>
    </source>
</evidence>
<organism evidence="4 5">
    <name type="scientific">Apodospora peruviana</name>
    <dbReference type="NCBI Taxonomy" id="516989"/>
    <lineage>
        <taxon>Eukaryota</taxon>
        <taxon>Fungi</taxon>
        <taxon>Dikarya</taxon>
        <taxon>Ascomycota</taxon>
        <taxon>Pezizomycotina</taxon>
        <taxon>Sordariomycetes</taxon>
        <taxon>Sordariomycetidae</taxon>
        <taxon>Sordariales</taxon>
        <taxon>Lasiosphaeriaceae</taxon>
        <taxon>Apodospora</taxon>
    </lineage>
</organism>
<proteinExistence type="predicted"/>
<dbReference type="Proteomes" id="UP001283341">
    <property type="component" value="Unassembled WGS sequence"/>
</dbReference>
<accession>A0AAE0LYV8</accession>
<comment type="caution">
    <text evidence="4">The sequence shown here is derived from an EMBL/GenBank/DDBJ whole genome shotgun (WGS) entry which is preliminary data.</text>
</comment>
<gene>
    <name evidence="4" type="ORF">B0H66DRAFT_607812</name>
</gene>
<dbReference type="InterPro" id="IPR056884">
    <property type="entry name" value="NPHP3-like_N"/>
</dbReference>
<dbReference type="Pfam" id="PF24883">
    <property type="entry name" value="NPHP3_N"/>
    <property type="match status" value="1"/>
</dbReference>
<dbReference type="SUPFAM" id="SSF52540">
    <property type="entry name" value="P-loop containing nucleoside triphosphate hydrolases"/>
    <property type="match status" value="1"/>
</dbReference>